<dbReference type="InterPro" id="IPR058511">
    <property type="entry name" value="DUF8198"/>
</dbReference>
<feature type="domain" description="DUF8198" evidence="1">
    <location>
        <begin position="25"/>
        <end position="235"/>
    </location>
</feature>
<dbReference type="EMBL" id="JAVDVY010000003">
    <property type="protein sequence ID" value="MDR7135832.1"/>
    <property type="molecule type" value="Genomic_DNA"/>
</dbReference>
<accession>A0ABU1WE52</accession>
<evidence type="ECO:0000313" key="3">
    <source>
        <dbReference type="Proteomes" id="UP001251524"/>
    </source>
</evidence>
<name>A0ABU1WE52_9GAMM</name>
<comment type="caution">
    <text evidence="2">The sequence shown here is derived from an EMBL/GenBank/DDBJ whole genome shotgun (WGS) entry which is preliminary data.</text>
</comment>
<evidence type="ECO:0000313" key="2">
    <source>
        <dbReference type="EMBL" id="MDR7135832.1"/>
    </source>
</evidence>
<dbReference type="RefSeq" id="WP_310063840.1">
    <property type="nucleotide sequence ID" value="NZ_JAVDVY010000003.1"/>
</dbReference>
<gene>
    <name evidence="2" type="ORF">J2X06_003050</name>
</gene>
<dbReference type="NCBIfam" id="NF047641">
    <property type="entry name" value="FFLEE_fam"/>
    <property type="match status" value="1"/>
</dbReference>
<reference evidence="2 3" key="1">
    <citation type="submission" date="2023-07" db="EMBL/GenBank/DDBJ databases">
        <title>Sorghum-associated microbial communities from plants grown in Nebraska, USA.</title>
        <authorList>
            <person name="Schachtman D."/>
        </authorList>
    </citation>
    <scope>NUCLEOTIDE SEQUENCE [LARGE SCALE GENOMIC DNA]</scope>
    <source>
        <strain evidence="2 3">BE198</strain>
    </source>
</reference>
<dbReference type="Pfam" id="PF26621">
    <property type="entry name" value="DUF8198"/>
    <property type="match status" value="1"/>
</dbReference>
<dbReference type="Proteomes" id="UP001251524">
    <property type="component" value="Unassembled WGS sequence"/>
</dbReference>
<keyword evidence="3" id="KW-1185">Reference proteome</keyword>
<proteinExistence type="predicted"/>
<organism evidence="2 3">
    <name type="scientific">Lysobacter niastensis</name>
    <dbReference type="NCBI Taxonomy" id="380629"/>
    <lineage>
        <taxon>Bacteria</taxon>
        <taxon>Pseudomonadati</taxon>
        <taxon>Pseudomonadota</taxon>
        <taxon>Gammaproteobacteria</taxon>
        <taxon>Lysobacterales</taxon>
        <taxon>Lysobacteraceae</taxon>
        <taxon>Lysobacter</taxon>
    </lineage>
</organism>
<evidence type="ECO:0000259" key="1">
    <source>
        <dbReference type="Pfam" id="PF26621"/>
    </source>
</evidence>
<sequence length="242" mass="27303">MSRNRDLSARLGCLLARHQSLHDPNLEPRNRLRWLPEVRRWQALRLEASFDRFLRDPRRRPAAQFFLSDVYNDRDFSRRDADVAKVLPMMQRLLPAALLTTIADAIELGLLTHALDLRMAGMLQALAPELRDLDGELYAQAYRACGLPRLRDHQIELLAKVGVDLGRALRLPGVSMLLRLSRGPARAAGLEELQGFLERGFAAFGALGDAGTFIAEIEADERELARRLFDGDPRPFAMVAIK</sequence>
<protein>
    <recommendedName>
        <fullName evidence="1">DUF8198 domain-containing protein</fullName>
    </recommendedName>
</protein>
<dbReference type="InterPro" id="IPR058063">
    <property type="entry name" value="FFLEE_fam"/>
</dbReference>